<dbReference type="PANTHER" id="PTHR13230:SF5">
    <property type="entry name" value="GENERAL TRANSCRIPTION FACTOR 3C POLYPEPTIDE 5"/>
    <property type="match status" value="1"/>
</dbReference>
<name>A0AAD4CRR1_ASPNN</name>
<feature type="compositionally biased region" description="Basic and acidic residues" evidence="5">
    <location>
        <begin position="522"/>
        <end position="547"/>
    </location>
</feature>
<sequence length="617" mass="68825">MDQRTAPFYSIPSRHIVSVEHPAIIKNVDKAIDTLQGDHGISKILSPPKADTPANLVLRPEDAMARPVPSISSPCNNVLLKVTVPKRTGRKRKRGSNEPFTGVAISTSSTAPKRHNAQELLRTLRDNTESYQIEAVGSVNRTHVFRGMPDFVFSTAGSPFTNRFREQILSFDYEKMKEFDLNMEKGATSNVDIIPPPSFSHGEIPFSYIYRQNPTVRRSIDISGKITTVNTQQAAKVLTHLVPADIPSIPTQPRDNVPALETQEKTIQETVAAVRALFSTRPAWTRRGLRNSLPSLEQRYALRHAVPYIGYIFRSGPWRDAIIKFGHDPRTSPSYRMYQTVMFRILQREPEVARDGYGGRRHNLPRPSEAYQADPETNTMVTDSHIFTGKPPMHRDGRLWMFCDIADPLLTSILCPSSGTGEGGSSPPAGFLRDKCDPVSDGWFGSGTLAKMKTIMRHKVLGHMEGRMPEDVDFVRVLDLPDHADVETFVSDFSLDPAVASSKELQLATEVRAAIKGAQSWRERAAANAGREKDGSRSRGGRPGDSKRGKKVQWQDTMEEEEEDDDEEEEEEDGDESESESEEMYQAEIEAEAAAAVEATTAAERERESDIDMEDVS</sequence>
<evidence type="ECO:0000313" key="9">
    <source>
        <dbReference type="Proteomes" id="UP001194746"/>
    </source>
</evidence>
<accession>A0AAD4CRR1</accession>
<dbReference type="InterPro" id="IPR040454">
    <property type="entry name" value="TF_IIIC_Tfc1/Sfc1"/>
</dbReference>
<proteinExistence type="predicted"/>
<keyword evidence="3" id="KW-0804">Transcription</keyword>
<dbReference type="GO" id="GO:0001002">
    <property type="term" value="F:RNA polymerase III type 1 promoter sequence-specific DNA binding"/>
    <property type="evidence" value="ECO:0007669"/>
    <property type="project" value="TreeGrafter"/>
</dbReference>
<evidence type="ECO:0000256" key="4">
    <source>
        <dbReference type="ARBA" id="ARBA00023242"/>
    </source>
</evidence>
<keyword evidence="4" id="KW-0539">Nucleus</keyword>
<evidence type="ECO:0000259" key="7">
    <source>
        <dbReference type="Pfam" id="PF17682"/>
    </source>
</evidence>
<keyword evidence="9" id="KW-1185">Reference proteome</keyword>
<dbReference type="GO" id="GO:0005634">
    <property type="term" value="C:nucleus"/>
    <property type="evidence" value="ECO:0007669"/>
    <property type="project" value="UniProtKB-SubCell"/>
</dbReference>
<gene>
    <name evidence="8" type="primary">TFC1</name>
    <name evidence="8" type="ORF">FE257_003967</name>
</gene>
<feature type="compositionally biased region" description="Low complexity" evidence="5">
    <location>
        <begin position="592"/>
        <end position="602"/>
    </location>
</feature>
<evidence type="ECO:0000313" key="8">
    <source>
        <dbReference type="EMBL" id="KAF9891500.1"/>
    </source>
</evidence>
<feature type="domain" description="Transcription factor IIIC subunit 5 HTH" evidence="6">
    <location>
        <begin position="193"/>
        <end position="344"/>
    </location>
</feature>
<dbReference type="Pfam" id="PF09734">
    <property type="entry name" value="Tau95"/>
    <property type="match status" value="1"/>
</dbReference>
<dbReference type="GO" id="GO:0000127">
    <property type="term" value="C:transcription factor TFIIIC complex"/>
    <property type="evidence" value="ECO:0007669"/>
    <property type="project" value="InterPro"/>
</dbReference>
<dbReference type="Gene3D" id="3.30.200.160">
    <property type="entry name" value="TFIIIC, subcomplex tauA, subunit Sfc1, barrel domain"/>
    <property type="match status" value="1"/>
</dbReference>
<evidence type="ECO:0000256" key="3">
    <source>
        <dbReference type="ARBA" id="ARBA00023163"/>
    </source>
</evidence>
<protein>
    <submittedName>
        <fullName evidence="8">Tau 95 subunit of transcription factor TFIIIC</fullName>
    </submittedName>
</protein>
<reference evidence="8" key="2">
    <citation type="submission" date="2020-02" db="EMBL/GenBank/DDBJ databases">
        <authorList>
            <person name="Gilchrist C.L.M."/>
            <person name="Chooi Y.-H."/>
        </authorList>
    </citation>
    <scope>NUCLEOTIDE SEQUENCE</scope>
    <source>
        <strain evidence="8">MST-FP2251</strain>
    </source>
</reference>
<evidence type="ECO:0000256" key="1">
    <source>
        <dbReference type="ARBA" id="ARBA00004123"/>
    </source>
</evidence>
<comment type="subcellular location">
    <subcellularLocation>
        <location evidence="1">Nucleus</location>
    </subcellularLocation>
</comment>
<dbReference type="PANTHER" id="PTHR13230">
    <property type="entry name" value="GENERAL TRANSCRIPTION FACTOR IIIC, POLYPEPTIDE 5"/>
    <property type="match status" value="1"/>
</dbReference>
<dbReference type="Pfam" id="PF17682">
    <property type="entry name" value="Tau95_N"/>
    <property type="match status" value="1"/>
</dbReference>
<feature type="region of interest" description="Disordered" evidence="5">
    <location>
        <begin position="87"/>
        <end position="115"/>
    </location>
</feature>
<evidence type="ECO:0000256" key="2">
    <source>
        <dbReference type="ARBA" id="ARBA00023125"/>
    </source>
</evidence>
<dbReference type="EMBL" id="VCAU01000018">
    <property type="protein sequence ID" value="KAF9891500.1"/>
    <property type="molecule type" value="Genomic_DNA"/>
</dbReference>
<organism evidence="8 9">
    <name type="scientific">Aspergillus nanangensis</name>
    <dbReference type="NCBI Taxonomy" id="2582783"/>
    <lineage>
        <taxon>Eukaryota</taxon>
        <taxon>Fungi</taxon>
        <taxon>Dikarya</taxon>
        <taxon>Ascomycota</taxon>
        <taxon>Pezizomycotina</taxon>
        <taxon>Eurotiomycetes</taxon>
        <taxon>Eurotiomycetidae</taxon>
        <taxon>Eurotiales</taxon>
        <taxon>Aspergillaceae</taxon>
        <taxon>Aspergillus</taxon>
        <taxon>Aspergillus subgen. Circumdati</taxon>
    </lineage>
</organism>
<dbReference type="Proteomes" id="UP001194746">
    <property type="component" value="Unassembled WGS sequence"/>
</dbReference>
<dbReference type="AlphaFoldDB" id="A0AAD4CRR1"/>
<dbReference type="GO" id="GO:0006384">
    <property type="term" value="P:transcription initiation at RNA polymerase III promoter"/>
    <property type="evidence" value="ECO:0007669"/>
    <property type="project" value="InterPro"/>
</dbReference>
<comment type="caution">
    <text evidence="8">The sequence shown here is derived from an EMBL/GenBank/DDBJ whole genome shotgun (WGS) entry which is preliminary data.</text>
</comment>
<feature type="region of interest" description="Disordered" evidence="5">
    <location>
        <begin position="522"/>
        <end position="617"/>
    </location>
</feature>
<feature type="domain" description="Transcription factor IIIC subunit Tfc1/Sfc1 triple barrel" evidence="7">
    <location>
        <begin position="17"/>
        <end position="153"/>
    </location>
</feature>
<feature type="compositionally biased region" description="Acidic residues" evidence="5">
    <location>
        <begin position="557"/>
        <end position="591"/>
    </location>
</feature>
<dbReference type="GO" id="GO:0001003">
    <property type="term" value="F:RNA polymerase III type 2 promoter sequence-specific DNA binding"/>
    <property type="evidence" value="ECO:0007669"/>
    <property type="project" value="TreeGrafter"/>
</dbReference>
<dbReference type="InterPro" id="IPR019136">
    <property type="entry name" value="TF_IIIC_su-5_HTH"/>
</dbReference>
<dbReference type="InterPro" id="IPR041499">
    <property type="entry name" value="Tfc1/Sfc1_N"/>
</dbReference>
<keyword evidence="2" id="KW-0238">DNA-binding</keyword>
<evidence type="ECO:0000256" key="5">
    <source>
        <dbReference type="SAM" id="MobiDB-lite"/>
    </source>
</evidence>
<dbReference type="InterPro" id="IPR042536">
    <property type="entry name" value="TFIIIC_tauA_Sfc1"/>
</dbReference>
<reference evidence="8" key="1">
    <citation type="journal article" date="2019" name="Beilstein J. Org. Chem.">
        <title>Nanangenines: drimane sesquiterpenoids as the dominant metabolite cohort of a novel Australian fungus, Aspergillus nanangensis.</title>
        <authorList>
            <person name="Lacey H.J."/>
            <person name="Gilchrist C.L.M."/>
            <person name="Crombie A."/>
            <person name="Kalaitzis J.A."/>
            <person name="Vuong D."/>
            <person name="Rutledge P.J."/>
            <person name="Turner P."/>
            <person name="Pitt J.I."/>
            <person name="Lacey E."/>
            <person name="Chooi Y.H."/>
            <person name="Piggott A.M."/>
        </authorList>
    </citation>
    <scope>NUCLEOTIDE SEQUENCE</scope>
    <source>
        <strain evidence="8">MST-FP2251</strain>
    </source>
</reference>
<evidence type="ECO:0000259" key="6">
    <source>
        <dbReference type="Pfam" id="PF09734"/>
    </source>
</evidence>